<organism evidence="1 2">
    <name type="scientific">Natronorubrum sulfidifaciens JCM 14089</name>
    <dbReference type="NCBI Taxonomy" id="1230460"/>
    <lineage>
        <taxon>Archaea</taxon>
        <taxon>Methanobacteriati</taxon>
        <taxon>Methanobacteriota</taxon>
        <taxon>Stenosarchaea group</taxon>
        <taxon>Halobacteria</taxon>
        <taxon>Halobacteriales</taxon>
        <taxon>Natrialbaceae</taxon>
        <taxon>Natronorubrum</taxon>
    </lineage>
</organism>
<reference evidence="1 2" key="1">
    <citation type="journal article" date="2014" name="PLoS Genet.">
        <title>Phylogenetically driven sequencing of extremely halophilic archaea reveals strategies for static and dynamic osmo-response.</title>
        <authorList>
            <person name="Becker E.A."/>
            <person name="Seitzer P.M."/>
            <person name="Tritt A."/>
            <person name="Larsen D."/>
            <person name="Krusor M."/>
            <person name="Yao A.I."/>
            <person name="Wu D."/>
            <person name="Madern D."/>
            <person name="Eisen J.A."/>
            <person name="Darling A.E."/>
            <person name="Facciotti M.T."/>
        </authorList>
    </citation>
    <scope>NUCLEOTIDE SEQUENCE [LARGE SCALE GENOMIC DNA]</scope>
    <source>
        <strain evidence="1 2">JCM 14089</strain>
    </source>
</reference>
<dbReference type="Proteomes" id="UP000011661">
    <property type="component" value="Unassembled WGS sequence"/>
</dbReference>
<protein>
    <submittedName>
        <fullName evidence="1">Uncharacterized protein</fullName>
    </submittedName>
</protein>
<gene>
    <name evidence="1" type="ORF">C495_05683</name>
</gene>
<accession>L9WC34</accession>
<sequence>DVYKRQHLLATAESIADDAGTTFPPAPDCLGDPVASLSEQALEDHATDRATSATDH</sequence>
<dbReference type="AlphaFoldDB" id="L9WC34"/>
<dbReference type="EMBL" id="AOHX01000028">
    <property type="protein sequence ID" value="ELY46927.1"/>
    <property type="molecule type" value="Genomic_DNA"/>
</dbReference>
<evidence type="ECO:0000313" key="1">
    <source>
        <dbReference type="EMBL" id="ELY46927.1"/>
    </source>
</evidence>
<evidence type="ECO:0000313" key="2">
    <source>
        <dbReference type="Proteomes" id="UP000011661"/>
    </source>
</evidence>
<proteinExistence type="predicted"/>
<name>L9WC34_9EURY</name>
<feature type="non-terminal residue" evidence="1">
    <location>
        <position position="1"/>
    </location>
</feature>
<comment type="caution">
    <text evidence="1">The sequence shown here is derived from an EMBL/GenBank/DDBJ whole genome shotgun (WGS) entry which is preliminary data.</text>
</comment>
<dbReference type="PATRIC" id="fig|1230460.4.peg.1154"/>
<keyword evidence="2" id="KW-1185">Reference proteome</keyword>